<evidence type="ECO:0000313" key="1">
    <source>
        <dbReference type="EMBL" id="AAL51749.1"/>
    </source>
</evidence>
<keyword evidence="2" id="KW-1185">Reference proteome</keyword>
<dbReference type="Proteomes" id="UP000000419">
    <property type="component" value="Chromosome I"/>
</dbReference>
<dbReference type="AntiFam" id="ANF00041">
    <property type="entry name" value="Antisense to RNaseP"/>
</dbReference>
<reference evidence="1 2" key="1">
    <citation type="journal article" date="2002" name="Proc. Natl. Acad. Sci. U.S.A.">
        <title>The genome sequence of the facultative intracellular pathogen Brucella melitensis.</title>
        <authorList>
            <person name="DelVecchio V.G."/>
            <person name="Kapatral V."/>
            <person name="Redkar R.J."/>
            <person name="Patra G."/>
            <person name="Mujer C."/>
            <person name="Los T."/>
            <person name="Ivanova N."/>
            <person name="Anderson I."/>
            <person name="Bhattacharyya A."/>
            <person name="Lykidis A."/>
            <person name="Reznik G."/>
            <person name="Jablonski L."/>
            <person name="Larsen N."/>
            <person name="D'Souza M."/>
            <person name="Bernal A."/>
            <person name="Mazur M."/>
            <person name="Goltsman E."/>
            <person name="Selkov E."/>
            <person name="Elzer P.H."/>
            <person name="Hagius S."/>
            <person name="O'Callaghan D."/>
            <person name="Letesson J.J."/>
            <person name="Haselkorn R."/>
            <person name="Kyrpides N."/>
            <person name="Overbeek R."/>
        </authorList>
    </citation>
    <scope>NUCLEOTIDE SEQUENCE [LARGE SCALE GENOMIC DNA]</scope>
    <source>
        <strain evidence="2">ATCC 23456 / CCUG 17765 / NCTC 10094 / 16M</strain>
    </source>
</reference>
<dbReference type="eggNOG" id="ENOG5033G39">
    <property type="taxonomic scope" value="Bacteria"/>
</dbReference>
<sequence length="90" mass="10208">MPALSSRRAVPIRFCSRWGLPCRLHCCRRGGLLPHPFTLTPSSLPFTRNGTEDGAVCFLWHFPWGRPRRALPGIVFPWSPDFPHLPPFGT</sequence>
<accession>Q8YI77</accession>
<dbReference type="PIR" id="AB3323">
    <property type="entry name" value="AB3323"/>
</dbReference>
<gene>
    <name evidence="1" type="ordered locus">BMEI0568</name>
</gene>
<dbReference type="AntiFam" id="ANF00045">
    <property type="entry name" value="Antisense to RNaseP"/>
</dbReference>
<organism evidence="1 2">
    <name type="scientific">Brucella melitensis biotype 1 (strain ATCC 23456 / CCUG 17765 / NCTC 10094 / 16M)</name>
    <dbReference type="NCBI Taxonomy" id="224914"/>
    <lineage>
        <taxon>Bacteria</taxon>
        <taxon>Pseudomonadati</taxon>
        <taxon>Pseudomonadota</taxon>
        <taxon>Alphaproteobacteria</taxon>
        <taxon>Hyphomicrobiales</taxon>
        <taxon>Brucellaceae</taxon>
        <taxon>Brucella/Ochrobactrum group</taxon>
        <taxon>Brucella</taxon>
    </lineage>
</organism>
<dbReference type="EMBL" id="AE008917">
    <property type="protein sequence ID" value="AAL51749.1"/>
    <property type="molecule type" value="Genomic_DNA"/>
</dbReference>
<dbReference type="AlphaFoldDB" id="Q8YI77"/>
<evidence type="ECO:0000313" key="2">
    <source>
        <dbReference type="Proteomes" id="UP000000419"/>
    </source>
</evidence>
<dbReference type="KEGG" id="bme:BMEI0568"/>
<protein>
    <submittedName>
        <fullName evidence="1">Uncharacterized protein</fullName>
    </submittedName>
</protein>
<name>Q8YI77_BRUME</name>
<proteinExistence type="predicted"/>